<feature type="transmembrane region" description="Helical" evidence="6">
    <location>
        <begin position="322"/>
        <end position="346"/>
    </location>
</feature>
<evidence type="ECO:0000256" key="2">
    <source>
        <dbReference type="ARBA" id="ARBA00022475"/>
    </source>
</evidence>
<sequence length="378" mass="41424">MFRTTFMTRHDLLGFAVLAVLLLLVLPLSLDVFRLNLVGKYLTYAFVAVGLVLCWGCGGILSLGQGVFYGLGGYALAMFLKLESSDPESTRIQSTPGIPDFMDWNQLIELPWFWEPFQSLGFSLLAVLLVPTLFAYLIGVAMFKRRVGGVYFAIITQAIAAILTILIIGQQGYTGGVNGITDLRTLLGWNIRTDFASYVFYFICVGLLFVCLLVAQFIRRSKLGRILLAMREQEDRVRFSGYDVASFKIFVFCVGAAFAAIGGAMFTLQEGFMSPSFVGIVPSIEMVIFCAVGGRLSLLGAVYGALLVNLAKTVFGESFPELWLFAMGLLFIGVVMAFPNGLAGLYQQFLGDRVARWLDQLGWPSRSQAPVALEGGAQ</sequence>
<feature type="transmembrane region" description="Helical" evidence="6">
    <location>
        <begin position="198"/>
        <end position="218"/>
    </location>
</feature>
<keyword evidence="3 6" id="KW-0812">Transmembrane</keyword>
<organism evidence="7 8">
    <name type="scientific">Marinobacter xestospongiae</name>
    <dbReference type="NCBI Taxonomy" id="994319"/>
    <lineage>
        <taxon>Bacteria</taxon>
        <taxon>Pseudomonadati</taxon>
        <taxon>Pseudomonadota</taxon>
        <taxon>Gammaproteobacteria</taxon>
        <taxon>Pseudomonadales</taxon>
        <taxon>Marinobacteraceae</taxon>
        <taxon>Marinobacter</taxon>
    </lineage>
</organism>
<name>A0ABU3VUY0_9GAMM</name>
<reference evidence="7 8" key="1">
    <citation type="submission" date="2023-10" db="EMBL/GenBank/DDBJ databases">
        <title>Characteristics and mechanism of a salt-tolerant marine origin heterotrophic nitrifying- aerobic denitrifying bacteria Marinobacter xestospongiae HN1.</title>
        <authorList>
            <person name="Qi R."/>
        </authorList>
    </citation>
    <scope>NUCLEOTIDE SEQUENCE [LARGE SCALE GENOMIC DNA]</scope>
    <source>
        <strain evidence="7 8">HN1</strain>
    </source>
</reference>
<dbReference type="PANTHER" id="PTHR30482">
    <property type="entry name" value="HIGH-AFFINITY BRANCHED-CHAIN AMINO ACID TRANSPORT SYSTEM PERMEASE"/>
    <property type="match status" value="1"/>
</dbReference>
<dbReference type="CDD" id="cd06581">
    <property type="entry name" value="TM_PBP1_LivM_like"/>
    <property type="match status" value="1"/>
</dbReference>
<dbReference type="NCBIfam" id="TIGR03408">
    <property type="entry name" value="urea_trans_UrtC"/>
    <property type="match status" value="1"/>
</dbReference>
<feature type="transmembrane region" description="Helical" evidence="6">
    <location>
        <begin position="42"/>
        <end position="61"/>
    </location>
</feature>
<keyword evidence="4 6" id="KW-1133">Transmembrane helix</keyword>
<evidence type="ECO:0000313" key="8">
    <source>
        <dbReference type="Proteomes" id="UP001269819"/>
    </source>
</evidence>
<dbReference type="EMBL" id="JAWIIJ010000003">
    <property type="protein sequence ID" value="MDV2078088.1"/>
    <property type="molecule type" value="Genomic_DNA"/>
</dbReference>
<keyword evidence="2" id="KW-1003">Cell membrane</keyword>
<dbReference type="RefSeq" id="WP_316972936.1">
    <property type="nucleotide sequence ID" value="NZ_JAWIIJ010000003.1"/>
</dbReference>
<gene>
    <name evidence="7" type="primary">urtC</name>
    <name evidence="7" type="ORF">RYS15_05305</name>
</gene>
<dbReference type="InterPro" id="IPR043428">
    <property type="entry name" value="LivM-like"/>
</dbReference>
<keyword evidence="5 6" id="KW-0472">Membrane</keyword>
<accession>A0ABU3VUY0</accession>
<feature type="transmembrane region" description="Helical" evidence="6">
    <location>
        <begin position="286"/>
        <end position="310"/>
    </location>
</feature>
<protein>
    <submittedName>
        <fullName evidence="7">Urea ABC transporter permease subunit UrtC</fullName>
    </submittedName>
</protein>
<dbReference type="PANTHER" id="PTHR30482:SF4">
    <property type="entry name" value="SLR1201 PROTEIN"/>
    <property type="match status" value="1"/>
</dbReference>
<evidence type="ECO:0000256" key="5">
    <source>
        <dbReference type="ARBA" id="ARBA00023136"/>
    </source>
</evidence>
<evidence type="ECO:0000256" key="3">
    <source>
        <dbReference type="ARBA" id="ARBA00022692"/>
    </source>
</evidence>
<evidence type="ECO:0000256" key="1">
    <source>
        <dbReference type="ARBA" id="ARBA00004429"/>
    </source>
</evidence>
<feature type="transmembrane region" description="Helical" evidence="6">
    <location>
        <begin position="120"/>
        <end position="143"/>
    </location>
</feature>
<dbReference type="Proteomes" id="UP001269819">
    <property type="component" value="Unassembled WGS sequence"/>
</dbReference>
<feature type="transmembrane region" description="Helical" evidence="6">
    <location>
        <begin position="12"/>
        <end position="30"/>
    </location>
</feature>
<comment type="caution">
    <text evidence="7">The sequence shown here is derived from an EMBL/GenBank/DDBJ whole genome shotgun (WGS) entry which is preliminary data.</text>
</comment>
<evidence type="ECO:0000313" key="7">
    <source>
        <dbReference type="EMBL" id="MDV2078088.1"/>
    </source>
</evidence>
<feature type="transmembrane region" description="Helical" evidence="6">
    <location>
        <begin position="150"/>
        <end position="169"/>
    </location>
</feature>
<evidence type="ECO:0000256" key="6">
    <source>
        <dbReference type="SAM" id="Phobius"/>
    </source>
</evidence>
<evidence type="ECO:0000256" key="4">
    <source>
        <dbReference type="ARBA" id="ARBA00022989"/>
    </source>
</evidence>
<feature type="transmembrane region" description="Helical" evidence="6">
    <location>
        <begin position="239"/>
        <end position="266"/>
    </location>
</feature>
<dbReference type="InterPro" id="IPR001851">
    <property type="entry name" value="ABC_transp_permease"/>
</dbReference>
<comment type="subcellular location">
    <subcellularLocation>
        <location evidence="1">Cell inner membrane</location>
        <topology evidence="1">Multi-pass membrane protein</topology>
    </subcellularLocation>
</comment>
<keyword evidence="8" id="KW-1185">Reference proteome</keyword>
<dbReference type="InterPro" id="IPR017778">
    <property type="entry name" value="ABC_transptr_urea_perm_UrtC"/>
</dbReference>
<dbReference type="Pfam" id="PF02653">
    <property type="entry name" value="BPD_transp_2"/>
    <property type="match status" value="1"/>
</dbReference>
<proteinExistence type="predicted"/>